<dbReference type="RefSeq" id="XP_018028919.1">
    <property type="nucleotide sequence ID" value="XM_018175118.1"/>
</dbReference>
<keyword evidence="1" id="KW-0175">Coiled coil</keyword>
<feature type="coiled-coil region" evidence="1">
    <location>
        <begin position="29"/>
        <end position="56"/>
    </location>
</feature>
<feature type="region of interest" description="Disordered" evidence="2">
    <location>
        <begin position="77"/>
        <end position="168"/>
    </location>
</feature>
<proteinExistence type="predicted"/>
<name>A0A177BT39_9PLEO</name>
<dbReference type="AlphaFoldDB" id="A0A177BT39"/>
<organism evidence="3 4">
    <name type="scientific">Paraphaeosphaeria sporulosa</name>
    <dbReference type="NCBI Taxonomy" id="1460663"/>
    <lineage>
        <taxon>Eukaryota</taxon>
        <taxon>Fungi</taxon>
        <taxon>Dikarya</taxon>
        <taxon>Ascomycota</taxon>
        <taxon>Pezizomycotina</taxon>
        <taxon>Dothideomycetes</taxon>
        <taxon>Pleosporomycetidae</taxon>
        <taxon>Pleosporales</taxon>
        <taxon>Massarineae</taxon>
        <taxon>Didymosphaeriaceae</taxon>
        <taxon>Paraphaeosphaeria</taxon>
    </lineage>
</organism>
<evidence type="ECO:0000313" key="4">
    <source>
        <dbReference type="Proteomes" id="UP000077069"/>
    </source>
</evidence>
<feature type="non-terminal residue" evidence="3">
    <location>
        <position position="1"/>
    </location>
</feature>
<dbReference type="Proteomes" id="UP000077069">
    <property type="component" value="Unassembled WGS sequence"/>
</dbReference>
<feature type="compositionally biased region" description="Basic and acidic residues" evidence="2">
    <location>
        <begin position="85"/>
        <end position="103"/>
    </location>
</feature>
<dbReference type="InParanoid" id="A0A177BT39"/>
<reference evidence="3 4" key="1">
    <citation type="submission" date="2016-05" db="EMBL/GenBank/DDBJ databases">
        <title>Comparative analysis of secretome profiles of manganese(II)-oxidizing ascomycete fungi.</title>
        <authorList>
            <consortium name="DOE Joint Genome Institute"/>
            <person name="Zeiner C.A."/>
            <person name="Purvine S.O."/>
            <person name="Zink E.M."/>
            <person name="Wu S."/>
            <person name="Pasa-Tolic L."/>
            <person name="Chaput D.L."/>
            <person name="Haridas S."/>
            <person name="Grigoriev I.V."/>
            <person name="Santelli C.M."/>
            <person name="Hansel C.M."/>
        </authorList>
    </citation>
    <scope>NUCLEOTIDE SEQUENCE [LARGE SCALE GENOMIC DNA]</scope>
    <source>
        <strain evidence="3 4">AP3s5-JAC2a</strain>
    </source>
</reference>
<evidence type="ECO:0000313" key="3">
    <source>
        <dbReference type="EMBL" id="OAF98553.1"/>
    </source>
</evidence>
<evidence type="ECO:0000256" key="1">
    <source>
        <dbReference type="SAM" id="Coils"/>
    </source>
</evidence>
<accession>A0A177BT39</accession>
<protein>
    <submittedName>
        <fullName evidence="3">Uncharacterized protein</fullName>
    </submittedName>
</protein>
<sequence>RRQIKGRTLPLEQLDEWRGGAAFWSPARVQRARSSLSQQEAEALELQHQKARQKEISTSDKQLKARLLQERRVARAAAGVARARQRADEAADKRLRQQARKEQSQLQKRIKLSQKGKKELLKPPRRPLKQKSAPVGVAEPAETDERASIASTSTSPSGRAIRTPSRFL</sequence>
<evidence type="ECO:0000256" key="2">
    <source>
        <dbReference type="SAM" id="MobiDB-lite"/>
    </source>
</evidence>
<dbReference type="GeneID" id="28758604"/>
<keyword evidence="4" id="KW-1185">Reference proteome</keyword>
<dbReference type="EMBL" id="KV441566">
    <property type="protein sequence ID" value="OAF98553.1"/>
    <property type="molecule type" value="Genomic_DNA"/>
</dbReference>
<gene>
    <name evidence="3" type="ORF">CC84DRAFT_1105972</name>
</gene>